<sequence>MTVTALNALQPITADDATRQAAYKIQQNQALLAIAILTALTASETSAAPTLGEAGQAVGTLCAEAQFYAAVASELTAKAIAAAANLQDLGAEQTKLLLAASALKGTDKGLQYKALALYAKFRYETAAQTAASKLTRLTKAANSLSRYAGALTATETVTGTLTAPAAGTPAQTNGHKTHTTEFTVKAANQIACSNFKIDGKALDGANLELAKINQIKVSGTDLIKQAVSKATLTMTWHAANDAEISTAIATGTQAGGKITLGATSPAANDYILLALGTTKQQYSAPAPSNLGQETDNPRHCAQLSDDNDDTAIPDANYLHTTLCMAMATKETIPKIDTLSGKDLSADDNFLSIYAAVTGSSEAEADLSNAQAKQALEKRVKSSYKEENSAFKTAFFSNLDAMPIKYRDSGKAQDSTVGQLASDNKAFVAIGYFERPQTKATINSPEPDVKTDATEKKEQKKDGVNKTTTNTTGSNSFLINKVPLWLAFFLR</sequence>
<protein>
    <recommendedName>
        <fullName evidence="4">Variant surface glycoprotein (VSG)</fullName>
    </recommendedName>
</protein>
<keyword evidence="3" id="KW-1185">Reference proteome</keyword>
<accession>A0A1G4IGY3</accession>
<evidence type="ECO:0008006" key="4">
    <source>
        <dbReference type="Google" id="ProtNLM"/>
    </source>
</evidence>
<feature type="compositionally biased region" description="Basic and acidic residues" evidence="1">
    <location>
        <begin position="446"/>
        <end position="463"/>
    </location>
</feature>
<comment type="caution">
    <text evidence="2">The sequence shown here is derived from an EMBL/GenBank/DDBJ whole genome shotgun (WGS) entry which is preliminary data.</text>
</comment>
<gene>
    <name evidence="2" type="ORF">TEOVI_000305600</name>
</gene>
<dbReference type="AlphaFoldDB" id="A0A1G4IGY3"/>
<dbReference type="GeneID" id="92376996"/>
<evidence type="ECO:0000313" key="3">
    <source>
        <dbReference type="Proteomes" id="UP000195570"/>
    </source>
</evidence>
<dbReference type="VEuPathDB" id="TriTrypDB:TEOVI_000305600"/>
<evidence type="ECO:0000256" key="1">
    <source>
        <dbReference type="SAM" id="MobiDB-lite"/>
    </source>
</evidence>
<reference evidence="2" key="1">
    <citation type="submission" date="2016-09" db="EMBL/GenBank/DDBJ databases">
        <authorList>
            <person name="Hebert L."/>
            <person name="Moumen B."/>
        </authorList>
    </citation>
    <scope>NUCLEOTIDE SEQUENCE [LARGE SCALE GENOMIC DNA]</scope>
    <source>
        <strain evidence="2">OVI</strain>
    </source>
</reference>
<organism evidence="2 3">
    <name type="scientific">Trypanosoma equiperdum</name>
    <dbReference type="NCBI Taxonomy" id="5694"/>
    <lineage>
        <taxon>Eukaryota</taxon>
        <taxon>Discoba</taxon>
        <taxon>Euglenozoa</taxon>
        <taxon>Kinetoplastea</taxon>
        <taxon>Metakinetoplastina</taxon>
        <taxon>Trypanosomatida</taxon>
        <taxon>Trypanosomatidae</taxon>
        <taxon>Trypanosoma</taxon>
    </lineage>
</organism>
<dbReference type="Proteomes" id="UP000195570">
    <property type="component" value="Unassembled WGS sequence"/>
</dbReference>
<name>A0A1G4IGY3_TRYEQ</name>
<evidence type="ECO:0000313" key="2">
    <source>
        <dbReference type="EMBL" id="SCU71475.1"/>
    </source>
</evidence>
<feature type="region of interest" description="Disordered" evidence="1">
    <location>
        <begin position="438"/>
        <end position="471"/>
    </location>
</feature>
<proteinExistence type="predicted"/>
<dbReference type="RefSeq" id="XP_067082139.1">
    <property type="nucleotide sequence ID" value="XM_067226038.1"/>
</dbReference>
<dbReference type="EMBL" id="CZPT02001630">
    <property type="protein sequence ID" value="SCU71475.1"/>
    <property type="molecule type" value="Genomic_DNA"/>
</dbReference>
<dbReference type="SUPFAM" id="SSF58087">
    <property type="entry name" value="Variant surface glycoprotein (N-terminal domain)"/>
    <property type="match status" value="1"/>
</dbReference>